<evidence type="ECO:0000313" key="2">
    <source>
        <dbReference type="Proteomes" id="UP000050761"/>
    </source>
</evidence>
<reference evidence="1 2" key="1">
    <citation type="submission" date="2018-11" db="EMBL/GenBank/DDBJ databases">
        <authorList>
            <consortium name="Pathogen Informatics"/>
        </authorList>
    </citation>
    <scope>NUCLEOTIDE SEQUENCE [LARGE SCALE GENOMIC DNA]</scope>
</reference>
<protein>
    <submittedName>
        <fullName evidence="1 3">Uncharacterized protein</fullName>
    </submittedName>
</protein>
<name>A0A183FQU0_HELPZ</name>
<dbReference type="Proteomes" id="UP000050761">
    <property type="component" value="Unassembled WGS sequence"/>
</dbReference>
<sequence>MIEALELAPAAFPFIPVACQSAPVDPPRSRVTKSVFSFVHGFHKEVRPTLWWTAWCSLDIQRNPVGDGSRLAGVCEAHWQH</sequence>
<accession>A0A3P7Y7M4</accession>
<proteinExistence type="predicted"/>
<gene>
    <name evidence="1" type="ORF">HPBE_LOCUS10136</name>
</gene>
<organism evidence="2 3">
    <name type="scientific">Heligmosomoides polygyrus</name>
    <name type="common">Parasitic roundworm</name>
    <dbReference type="NCBI Taxonomy" id="6339"/>
    <lineage>
        <taxon>Eukaryota</taxon>
        <taxon>Metazoa</taxon>
        <taxon>Ecdysozoa</taxon>
        <taxon>Nematoda</taxon>
        <taxon>Chromadorea</taxon>
        <taxon>Rhabditida</taxon>
        <taxon>Rhabditina</taxon>
        <taxon>Rhabditomorpha</taxon>
        <taxon>Strongyloidea</taxon>
        <taxon>Heligmosomidae</taxon>
        <taxon>Heligmosomoides</taxon>
    </lineage>
</organism>
<dbReference type="AlphaFoldDB" id="A0A183FQU0"/>
<keyword evidence="2" id="KW-1185">Reference proteome</keyword>
<reference evidence="3" key="2">
    <citation type="submission" date="2019-09" db="UniProtKB">
        <authorList>
            <consortium name="WormBaseParasite"/>
        </authorList>
    </citation>
    <scope>IDENTIFICATION</scope>
</reference>
<dbReference type="WBParaSite" id="HPBE_0001013501-mRNA-1">
    <property type="protein sequence ID" value="HPBE_0001013501-mRNA-1"/>
    <property type="gene ID" value="HPBE_0001013501"/>
</dbReference>
<accession>A0A183FQU0</accession>
<dbReference type="EMBL" id="UZAH01026660">
    <property type="protein sequence ID" value="VDO83820.1"/>
    <property type="molecule type" value="Genomic_DNA"/>
</dbReference>
<evidence type="ECO:0000313" key="3">
    <source>
        <dbReference type="WBParaSite" id="HPBE_0001013501-mRNA-1"/>
    </source>
</evidence>
<evidence type="ECO:0000313" key="1">
    <source>
        <dbReference type="EMBL" id="VDO83820.1"/>
    </source>
</evidence>